<evidence type="ECO:0000256" key="4">
    <source>
        <dbReference type="PROSITE-ProRule" id="PRU00076"/>
    </source>
</evidence>
<protein>
    <submittedName>
        <fullName evidence="7">Protein shifted isoform X4</fullName>
    </submittedName>
</protein>
<feature type="disulfide bond" evidence="4">
    <location>
        <begin position="112"/>
        <end position="122"/>
    </location>
</feature>
<gene>
    <name evidence="7" type="ORF">LOD99_434</name>
</gene>
<feature type="transmembrane region" description="Helical" evidence="5">
    <location>
        <begin position="153"/>
        <end position="182"/>
    </location>
</feature>
<feature type="domain" description="EGF-like" evidence="6">
    <location>
        <begin position="40"/>
        <end position="73"/>
    </location>
</feature>
<dbReference type="Gene3D" id="2.10.25.10">
    <property type="entry name" value="Laminin"/>
    <property type="match status" value="1"/>
</dbReference>
<keyword evidence="8" id="KW-1185">Reference proteome</keyword>
<keyword evidence="1 4" id="KW-0245">EGF-like domain</keyword>
<feature type="disulfide bond" evidence="4">
    <location>
        <begin position="79"/>
        <end position="89"/>
    </location>
</feature>
<evidence type="ECO:0000313" key="7">
    <source>
        <dbReference type="EMBL" id="KAI6657690.1"/>
    </source>
</evidence>
<feature type="disulfide bond" evidence="4">
    <location>
        <begin position="63"/>
        <end position="72"/>
    </location>
</feature>
<dbReference type="EMBL" id="JAKMXF010000111">
    <property type="protein sequence ID" value="KAI6657690.1"/>
    <property type="molecule type" value="Genomic_DNA"/>
</dbReference>
<sequence>MTQVITVLTCTNSSQCNGSAVCGSGGVCVCEFPNFGADCELRNCSPPCNINQTCNNQTGICQCKVPFYGNNCELRGSVCPAQCLNGGSCNFADGTCLCANSYHGDVCELRVCIPACKNGGVCISPNHCKCVNGTYGVLCEEFLDDLNITDFPLIFGVSIGLIVFCWCWVIYVIIILTTEAFCICRRRINKKSTPQPHLSLRTQSSIRIPMHLPTVNLEAGTFDIQNLGMTDIERRRSHLIIRILDLLYHRSQDQKLNLKRLERD</sequence>
<dbReference type="PANTHER" id="PTHR11219:SF69">
    <property type="entry name" value="TENEURIN-A"/>
    <property type="match status" value="1"/>
</dbReference>
<keyword evidence="5" id="KW-0812">Transmembrane</keyword>
<evidence type="ECO:0000256" key="2">
    <source>
        <dbReference type="ARBA" id="ARBA00022737"/>
    </source>
</evidence>
<dbReference type="SMART" id="SM00181">
    <property type="entry name" value="EGF"/>
    <property type="match status" value="3"/>
</dbReference>
<keyword evidence="2" id="KW-0677">Repeat</keyword>
<feature type="disulfide bond" evidence="4">
    <location>
        <begin position="98"/>
        <end position="107"/>
    </location>
</feature>
<dbReference type="InterPro" id="IPR051216">
    <property type="entry name" value="Teneurin"/>
</dbReference>
<name>A0AAV7KA22_9METZ</name>
<evidence type="ECO:0000256" key="1">
    <source>
        <dbReference type="ARBA" id="ARBA00022536"/>
    </source>
</evidence>
<keyword evidence="5" id="KW-1133">Transmembrane helix</keyword>
<organism evidence="7 8">
    <name type="scientific">Oopsacas minuta</name>
    <dbReference type="NCBI Taxonomy" id="111878"/>
    <lineage>
        <taxon>Eukaryota</taxon>
        <taxon>Metazoa</taxon>
        <taxon>Porifera</taxon>
        <taxon>Hexactinellida</taxon>
        <taxon>Hexasterophora</taxon>
        <taxon>Lyssacinosida</taxon>
        <taxon>Leucopsacidae</taxon>
        <taxon>Oopsacas</taxon>
    </lineage>
</organism>
<dbReference type="PROSITE" id="PS01186">
    <property type="entry name" value="EGF_2"/>
    <property type="match status" value="1"/>
</dbReference>
<dbReference type="InterPro" id="IPR000742">
    <property type="entry name" value="EGF"/>
</dbReference>
<feature type="disulfide bond" evidence="4">
    <location>
        <begin position="44"/>
        <end position="54"/>
    </location>
</feature>
<keyword evidence="5" id="KW-0472">Membrane</keyword>
<dbReference type="Proteomes" id="UP001165289">
    <property type="component" value="Unassembled WGS sequence"/>
</dbReference>
<comment type="caution">
    <text evidence="7">The sequence shown here is derived from an EMBL/GenBank/DDBJ whole genome shotgun (WGS) entry which is preliminary data.</text>
</comment>
<evidence type="ECO:0000313" key="8">
    <source>
        <dbReference type="Proteomes" id="UP001165289"/>
    </source>
</evidence>
<dbReference type="AlphaFoldDB" id="A0AAV7KA22"/>
<dbReference type="PANTHER" id="PTHR11219">
    <property type="entry name" value="TENEURIN AND N-ACETYLGLUCOSAMINE-1-PHOSPHODIESTER ALPHA-N-ACETYLGLUCOSAMINIDASE"/>
    <property type="match status" value="1"/>
</dbReference>
<keyword evidence="3 4" id="KW-1015">Disulfide bond</keyword>
<dbReference type="PROSITE" id="PS50026">
    <property type="entry name" value="EGF_3"/>
    <property type="match status" value="3"/>
</dbReference>
<dbReference type="PROSITE" id="PS00022">
    <property type="entry name" value="EGF_1"/>
    <property type="match status" value="3"/>
</dbReference>
<accession>A0AAV7KA22</accession>
<feature type="domain" description="EGF-like" evidence="6">
    <location>
        <begin position="75"/>
        <end position="108"/>
    </location>
</feature>
<evidence type="ECO:0000259" key="6">
    <source>
        <dbReference type="PROSITE" id="PS50026"/>
    </source>
</evidence>
<feature type="disulfide bond" evidence="4">
    <location>
        <begin position="130"/>
        <end position="139"/>
    </location>
</feature>
<evidence type="ECO:0000256" key="3">
    <source>
        <dbReference type="ARBA" id="ARBA00023157"/>
    </source>
</evidence>
<reference evidence="7 8" key="1">
    <citation type="journal article" date="2023" name="BMC Biol.">
        <title>The compact genome of the sponge Oopsacas minuta (Hexactinellida) is lacking key metazoan core genes.</title>
        <authorList>
            <person name="Santini S."/>
            <person name="Schenkelaars Q."/>
            <person name="Jourda C."/>
            <person name="Duchesne M."/>
            <person name="Belahbib H."/>
            <person name="Rocher C."/>
            <person name="Selva M."/>
            <person name="Riesgo A."/>
            <person name="Vervoort M."/>
            <person name="Leys S.P."/>
            <person name="Kodjabachian L."/>
            <person name="Le Bivic A."/>
            <person name="Borchiellini C."/>
            <person name="Claverie J.M."/>
            <person name="Renard E."/>
        </authorList>
    </citation>
    <scope>NUCLEOTIDE SEQUENCE [LARGE SCALE GENOMIC DNA]</scope>
    <source>
        <strain evidence="7">SPO-2</strain>
    </source>
</reference>
<feature type="domain" description="EGF-like" evidence="6">
    <location>
        <begin position="109"/>
        <end position="140"/>
    </location>
</feature>
<comment type="caution">
    <text evidence="4">Lacks conserved residue(s) required for the propagation of feature annotation.</text>
</comment>
<evidence type="ECO:0000256" key="5">
    <source>
        <dbReference type="SAM" id="Phobius"/>
    </source>
</evidence>
<proteinExistence type="predicted"/>